<comment type="caution">
    <text evidence="1">The sequence shown here is derived from an EMBL/GenBank/DDBJ whole genome shotgun (WGS) entry which is preliminary data.</text>
</comment>
<reference evidence="1" key="1">
    <citation type="submission" date="2023-07" db="EMBL/GenBank/DDBJ databases">
        <authorList>
            <consortium name="CYATHOMIX"/>
        </authorList>
    </citation>
    <scope>NUCLEOTIDE SEQUENCE</scope>
    <source>
        <strain evidence="1">N/A</strain>
    </source>
</reference>
<evidence type="ECO:0000313" key="2">
    <source>
        <dbReference type="Proteomes" id="UP001176961"/>
    </source>
</evidence>
<name>A0AA36GFE1_CYLNA</name>
<dbReference type="EMBL" id="CATQJL010000001">
    <property type="protein sequence ID" value="CAJ0590244.1"/>
    <property type="molecule type" value="Genomic_DNA"/>
</dbReference>
<organism evidence="1 2">
    <name type="scientific">Cylicocyclus nassatus</name>
    <name type="common">Nematode worm</name>
    <dbReference type="NCBI Taxonomy" id="53992"/>
    <lineage>
        <taxon>Eukaryota</taxon>
        <taxon>Metazoa</taxon>
        <taxon>Ecdysozoa</taxon>
        <taxon>Nematoda</taxon>
        <taxon>Chromadorea</taxon>
        <taxon>Rhabditida</taxon>
        <taxon>Rhabditina</taxon>
        <taxon>Rhabditomorpha</taxon>
        <taxon>Strongyloidea</taxon>
        <taxon>Strongylidae</taxon>
        <taxon>Cylicocyclus</taxon>
    </lineage>
</organism>
<gene>
    <name evidence="1" type="ORF">CYNAS_LOCUS2227</name>
</gene>
<dbReference type="AlphaFoldDB" id="A0AA36GFE1"/>
<accession>A0AA36GFE1</accession>
<protein>
    <submittedName>
        <fullName evidence="1">Uncharacterized protein</fullName>
    </submittedName>
</protein>
<keyword evidence="2" id="KW-1185">Reference proteome</keyword>
<evidence type="ECO:0000313" key="1">
    <source>
        <dbReference type="EMBL" id="CAJ0590244.1"/>
    </source>
</evidence>
<proteinExistence type="predicted"/>
<sequence>MPTKFVSFARCCIFVSERYASAAAEQNVVVKLKEILRTAVGGDLNAAVNSFEHLRETNDIPDWGVVKMSSILLEHGQEKQSENLLRQHYLDYGGEHRLARKSLIKEEQVVAALLRVLNSDDVKGVQQARQLYQWLLKGKYCTNKDMFIVLFVEKAYEGGGMSAALAELKALANLGKVKSLSRTLHFLLLKAMELQNADEISQVRSAFAPDLVPLNTVDKMSGLILLELGRKSDFVEHVKGKRLENDYFRFLLDLSAKLKTPSVLQSLLDLSVLLQVRPHEKASLYDELIKIYGKSKEIDSLEKICDCVLSEKEKEHYRQTKARLAHFYRCLRLEIPTKLLRAL</sequence>
<dbReference type="Proteomes" id="UP001176961">
    <property type="component" value="Unassembled WGS sequence"/>
</dbReference>